<evidence type="ECO:0000313" key="6">
    <source>
        <dbReference type="Proteomes" id="UP000826271"/>
    </source>
</evidence>
<dbReference type="EMBL" id="WHWC01000012">
    <property type="protein sequence ID" value="KAG8372233.1"/>
    <property type="molecule type" value="Genomic_DNA"/>
</dbReference>
<keyword evidence="2" id="KW-0547">Nucleotide-binding</keyword>
<dbReference type="PANTHER" id="PTHR23389:SF6">
    <property type="entry name" value="REPLICATION FACTOR C SUBUNIT 1"/>
    <property type="match status" value="1"/>
</dbReference>
<dbReference type="GO" id="GO:0006260">
    <property type="term" value="P:DNA replication"/>
    <property type="evidence" value="ECO:0007669"/>
    <property type="project" value="UniProtKB-KW"/>
</dbReference>
<dbReference type="GO" id="GO:0005524">
    <property type="term" value="F:ATP binding"/>
    <property type="evidence" value="ECO:0007669"/>
    <property type="project" value="UniProtKB-KW"/>
</dbReference>
<evidence type="ECO:0000256" key="3">
    <source>
        <dbReference type="ARBA" id="ARBA00022840"/>
    </source>
</evidence>
<dbReference type="AlphaFoldDB" id="A0AAV6WZ99"/>
<gene>
    <name evidence="5" type="ORF">BUALT_Bualt12G0045200</name>
</gene>
<feature type="signal peptide" evidence="4">
    <location>
        <begin position="1"/>
        <end position="17"/>
    </location>
</feature>
<dbReference type="SUPFAM" id="SSF52540">
    <property type="entry name" value="P-loop containing nucleoside triphosphate hydrolases"/>
    <property type="match status" value="1"/>
</dbReference>
<dbReference type="Gene3D" id="1.10.8.60">
    <property type="match status" value="1"/>
</dbReference>
<dbReference type="FunFam" id="1.10.8.60:FF:000021">
    <property type="entry name" value="Replication factor C subunit 1"/>
    <property type="match status" value="1"/>
</dbReference>
<evidence type="ECO:0000256" key="1">
    <source>
        <dbReference type="ARBA" id="ARBA00022705"/>
    </source>
</evidence>
<dbReference type="InterPro" id="IPR027417">
    <property type="entry name" value="P-loop_NTPase"/>
</dbReference>
<evidence type="ECO:0000256" key="2">
    <source>
        <dbReference type="ARBA" id="ARBA00022741"/>
    </source>
</evidence>
<dbReference type="Gene3D" id="3.40.50.300">
    <property type="entry name" value="P-loop containing nucleotide triphosphate hydrolases"/>
    <property type="match status" value="2"/>
</dbReference>
<feature type="chain" id="PRO_5043978231" evidence="4">
    <location>
        <begin position="18"/>
        <end position="317"/>
    </location>
</feature>
<name>A0AAV6WZ99_9LAMI</name>
<reference evidence="5" key="1">
    <citation type="submission" date="2019-10" db="EMBL/GenBank/DDBJ databases">
        <authorList>
            <person name="Zhang R."/>
            <person name="Pan Y."/>
            <person name="Wang J."/>
            <person name="Ma R."/>
            <person name="Yu S."/>
        </authorList>
    </citation>
    <scope>NUCLEOTIDE SEQUENCE</scope>
    <source>
        <strain evidence="5">LA-IB0</strain>
        <tissue evidence="5">Leaf</tissue>
    </source>
</reference>
<proteinExistence type="predicted"/>
<keyword evidence="4" id="KW-0732">Signal</keyword>
<comment type="caution">
    <text evidence="5">The sequence shown here is derived from an EMBL/GenBank/DDBJ whole genome shotgun (WGS) entry which is preliminary data.</text>
</comment>
<accession>A0AAV6WZ99</accession>
<dbReference type="CDD" id="cd18140">
    <property type="entry name" value="HLD_clamp_RFC"/>
    <property type="match status" value="1"/>
</dbReference>
<sequence>MAYNRVFALFLVSTILANFVARPPEIGPVKALVEQLFMVLPNLPLLNLLRRLPCVASVQLSLDDDVCPELSTTNDTLTSVIRTLHDWLVNWNDHFLNTGTKGKGKKQSVSAPKKVVLLSGTPGIGKTTSAKLKTILTMDEVDGMSAGDRGGVADLIAGIKMSKIPIICICNDRYSQKLKSLVNYCLLLSFRKSTKQQMAKRLSQIANSKGLHVNEIALEELAERVNGDMHMALNQLQYMSLSMSVIKFDDIKQRLQSSSKDEDISPFTTVDKLFAFNGGKLRMDERIDLSMSDPDLVPLIIQENLSRNLLPNVSNIT</sequence>
<dbReference type="PANTHER" id="PTHR23389">
    <property type="entry name" value="CHROMOSOME TRANSMISSION FIDELITY FACTOR 18"/>
    <property type="match status" value="1"/>
</dbReference>
<evidence type="ECO:0000256" key="4">
    <source>
        <dbReference type="SAM" id="SignalP"/>
    </source>
</evidence>
<keyword evidence="3" id="KW-0067">ATP-binding</keyword>
<dbReference type="GO" id="GO:0003677">
    <property type="term" value="F:DNA binding"/>
    <property type="evidence" value="ECO:0007669"/>
    <property type="project" value="InterPro"/>
</dbReference>
<evidence type="ECO:0000313" key="5">
    <source>
        <dbReference type="EMBL" id="KAG8372233.1"/>
    </source>
</evidence>
<dbReference type="InterPro" id="IPR008921">
    <property type="entry name" value="DNA_pol3_clamp-load_cplx_C"/>
</dbReference>
<keyword evidence="1" id="KW-0235">DNA replication</keyword>
<dbReference type="GO" id="GO:0005634">
    <property type="term" value="C:nucleus"/>
    <property type="evidence" value="ECO:0007669"/>
    <property type="project" value="TreeGrafter"/>
</dbReference>
<dbReference type="InterPro" id="IPR047854">
    <property type="entry name" value="RFC_lid"/>
</dbReference>
<dbReference type="Proteomes" id="UP000826271">
    <property type="component" value="Unassembled WGS sequence"/>
</dbReference>
<protein>
    <submittedName>
        <fullName evidence="5">Uncharacterized protein</fullName>
    </submittedName>
</protein>
<organism evidence="5 6">
    <name type="scientific">Buddleja alternifolia</name>
    <dbReference type="NCBI Taxonomy" id="168488"/>
    <lineage>
        <taxon>Eukaryota</taxon>
        <taxon>Viridiplantae</taxon>
        <taxon>Streptophyta</taxon>
        <taxon>Embryophyta</taxon>
        <taxon>Tracheophyta</taxon>
        <taxon>Spermatophyta</taxon>
        <taxon>Magnoliopsida</taxon>
        <taxon>eudicotyledons</taxon>
        <taxon>Gunneridae</taxon>
        <taxon>Pentapetalae</taxon>
        <taxon>asterids</taxon>
        <taxon>lamiids</taxon>
        <taxon>Lamiales</taxon>
        <taxon>Scrophulariaceae</taxon>
        <taxon>Buddlejeae</taxon>
        <taxon>Buddleja</taxon>
    </lineage>
</organism>
<dbReference type="SUPFAM" id="SSF48019">
    <property type="entry name" value="post-AAA+ oligomerization domain-like"/>
    <property type="match status" value="1"/>
</dbReference>
<keyword evidence="6" id="KW-1185">Reference proteome</keyword>